<dbReference type="GO" id="GO:0008168">
    <property type="term" value="F:methyltransferase activity"/>
    <property type="evidence" value="ECO:0007669"/>
    <property type="project" value="UniProtKB-KW"/>
</dbReference>
<dbReference type="InterPro" id="IPR029063">
    <property type="entry name" value="SAM-dependent_MTases_sf"/>
</dbReference>
<accession>A0A7X8TP75</accession>
<keyword evidence="2" id="KW-0175">Coiled coil</keyword>
<feature type="domain" description="HTH merR-type" evidence="3">
    <location>
        <begin position="1"/>
        <end position="69"/>
    </location>
</feature>
<keyword evidence="5" id="KW-1185">Reference proteome</keyword>
<dbReference type="Pfam" id="PF13649">
    <property type="entry name" value="Methyltransf_25"/>
    <property type="match status" value="1"/>
</dbReference>
<dbReference type="InterPro" id="IPR047057">
    <property type="entry name" value="MerR_fam"/>
</dbReference>
<evidence type="ECO:0000256" key="2">
    <source>
        <dbReference type="SAM" id="Coils"/>
    </source>
</evidence>
<evidence type="ECO:0000313" key="5">
    <source>
        <dbReference type="Proteomes" id="UP000535589"/>
    </source>
</evidence>
<dbReference type="GO" id="GO:0003700">
    <property type="term" value="F:DNA-binding transcription factor activity"/>
    <property type="evidence" value="ECO:0007669"/>
    <property type="project" value="InterPro"/>
</dbReference>
<dbReference type="InterPro" id="IPR041698">
    <property type="entry name" value="Methyltransf_25"/>
</dbReference>
<dbReference type="InterPro" id="IPR000551">
    <property type="entry name" value="MerR-type_HTH_dom"/>
</dbReference>
<dbReference type="PANTHER" id="PTHR30204">
    <property type="entry name" value="REDOX-CYCLING DRUG-SENSING TRANSCRIPTIONAL ACTIVATOR SOXR"/>
    <property type="match status" value="1"/>
</dbReference>
<dbReference type="RefSeq" id="WP_168835277.1">
    <property type="nucleotide sequence ID" value="NZ_JABAIK010000003.1"/>
</dbReference>
<name>A0A7X8TP75_9VIBR</name>
<proteinExistence type="predicted"/>
<dbReference type="PROSITE" id="PS50937">
    <property type="entry name" value="HTH_MERR_2"/>
    <property type="match status" value="1"/>
</dbReference>
<organism evidence="4 5">
    <name type="scientific">Vibrio agarilyticus</name>
    <dbReference type="NCBI Taxonomy" id="2726741"/>
    <lineage>
        <taxon>Bacteria</taxon>
        <taxon>Pseudomonadati</taxon>
        <taxon>Pseudomonadota</taxon>
        <taxon>Gammaproteobacteria</taxon>
        <taxon>Vibrionales</taxon>
        <taxon>Vibrionaceae</taxon>
        <taxon>Vibrio</taxon>
    </lineage>
</organism>
<dbReference type="PANTHER" id="PTHR30204:SF97">
    <property type="entry name" value="MERR FAMILY REGULATORY PROTEIN"/>
    <property type="match status" value="1"/>
</dbReference>
<keyword evidence="4" id="KW-0489">Methyltransferase</keyword>
<evidence type="ECO:0000259" key="3">
    <source>
        <dbReference type="PROSITE" id="PS50937"/>
    </source>
</evidence>
<dbReference type="CDD" id="cd02440">
    <property type="entry name" value="AdoMet_MTases"/>
    <property type="match status" value="1"/>
</dbReference>
<evidence type="ECO:0000313" key="4">
    <source>
        <dbReference type="EMBL" id="NLS12180.1"/>
    </source>
</evidence>
<keyword evidence="4" id="KW-0808">Transferase</keyword>
<dbReference type="Gene3D" id="3.40.50.150">
    <property type="entry name" value="Vaccinia Virus protein VP39"/>
    <property type="match status" value="1"/>
</dbReference>
<keyword evidence="1" id="KW-0238">DNA-binding</keyword>
<dbReference type="PRINTS" id="PR00040">
    <property type="entry name" value="HTHMERR"/>
</dbReference>
<evidence type="ECO:0000256" key="1">
    <source>
        <dbReference type="ARBA" id="ARBA00023125"/>
    </source>
</evidence>
<gene>
    <name evidence="4" type="ORF">HGP28_04630</name>
</gene>
<dbReference type="Gene3D" id="1.10.1660.10">
    <property type="match status" value="1"/>
</dbReference>
<dbReference type="AlphaFoldDB" id="A0A7X8TP75"/>
<dbReference type="Pfam" id="PF13411">
    <property type="entry name" value="MerR_1"/>
    <property type="match status" value="1"/>
</dbReference>
<dbReference type="InterPro" id="IPR009061">
    <property type="entry name" value="DNA-bd_dom_put_sf"/>
</dbReference>
<dbReference type="Proteomes" id="UP000535589">
    <property type="component" value="Unassembled WGS sequence"/>
</dbReference>
<dbReference type="GO" id="GO:0032259">
    <property type="term" value="P:methylation"/>
    <property type="evidence" value="ECO:0007669"/>
    <property type="project" value="UniProtKB-KW"/>
</dbReference>
<protein>
    <submittedName>
        <fullName evidence="4">Methyltransferase domain-containing protein</fullName>
    </submittedName>
</protein>
<sequence>MYRISQLAAKVGLSRTALLYYEKLGLIQGARSPNGYRYYDEQDVEWVRFVQQLQMGGLSLEQCKLCLDAKLDREMLREKLTALEREIEQKQQAQALLQALLGQKPLRDWHQRLDKIAPSVHQAWLQLQGLDSEQALRLKWISKDLNHHEHYMNDFDQIFASLERWGPGSEAVTLAALAQVPFAPKQILEVGCGTGIATMALAKATQARIIAVDNQESALAALTKRFEPTAFGDRVEGVKANMMALPFVSPSFDLIWAEGCAYIMGVEAALKQWRPLLHDEGVLVLSDLVWCENNPSADIAQFWQQNYPDMVSVQTRLEQAQRAGYHVLATVPYDEKAWLNYYQPLQRRLNSLDSAGKRSAAFADLEREIAISAQRGNQFNYQMFILQKNQMGE</sequence>
<comment type="caution">
    <text evidence="4">The sequence shown here is derived from an EMBL/GenBank/DDBJ whole genome shotgun (WGS) entry which is preliminary data.</text>
</comment>
<dbReference type="SMART" id="SM00422">
    <property type="entry name" value="HTH_MERR"/>
    <property type="match status" value="1"/>
</dbReference>
<dbReference type="SUPFAM" id="SSF53335">
    <property type="entry name" value="S-adenosyl-L-methionine-dependent methyltransferases"/>
    <property type="match status" value="1"/>
</dbReference>
<feature type="coiled-coil region" evidence="2">
    <location>
        <begin position="66"/>
        <end position="103"/>
    </location>
</feature>
<dbReference type="GO" id="GO:0003677">
    <property type="term" value="F:DNA binding"/>
    <property type="evidence" value="ECO:0007669"/>
    <property type="project" value="UniProtKB-KW"/>
</dbReference>
<dbReference type="EMBL" id="JABAIK010000003">
    <property type="protein sequence ID" value="NLS12180.1"/>
    <property type="molecule type" value="Genomic_DNA"/>
</dbReference>
<dbReference type="SUPFAM" id="SSF46955">
    <property type="entry name" value="Putative DNA-binding domain"/>
    <property type="match status" value="1"/>
</dbReference>
<reference evidence="4 5" key="1">
    <citation type="submission" date="2020-04" db="EMBL/GenBank/DDBJ databases">
        <title>Vibrio sp. SM6, a novel species isolated from seawater.</title>
        <authorList>
            <person name="Wang X."/>
        </authorList>
    </citation>
    <scope>NUCLEOTIDE SEQUENCE [LARGE SCALE GENOMIC DNA]</scope>
    <source>
        <strain evidence="4 5">SM6</strain>
    </source>
</reference>